<dbReference type="InterPro" id="IPR029033">
    <property type="entry name" value="His_PPase_superfam"/>
</dbReference>
<dbReference type="PANTHER" id="PTHR47623:SF1">
    <property type="entry name" value="OS09G0287300 PROTEIN"/>
    <property type="match status" value="1"/>
</dbReference>
<organism evidence="2 3">
    <name type="scientific">Sphingomonas paeninsulae</name>
    <dbReference type="NCBI Taxonomy" id="2319844"/>
    <lineage>
        <taxon>Bacteria</taxon>
        <taxon>Pseudomonadati</taxon>
        <taxon>Pseudomonadota</taxon>
        <taxon>Alphaproteobacteria</taxon>
        <taxon>Sphingomonadales</taxon>
        <taxon>Sphingomonadaceae</taxon>
        <taxon>Sphingomonas</taxon>
    </lineage>
</organism>
<protein>
    <submittedName>
        <fullName evidence="2">Histidine phosphatase family protein</fullName>
    </submittedName>
</protein>
<evidence type="ECO:0000313" key="3">
    <source>
        <dbReference type="Proteomes" id="UP000276254"/>
    </source>
</evidence>
<dbReference type="KEGG" id="spha:D3Y57_13070"/>
<dbReference type="Pfam" id="PF00300">
    <property type="entry name" value="His_Phos_1"/>
    <property type="match status" value="1"/>
</dbReference>
<dbReference type="SMART" id="SM00855">
    <property type="entry name" value="PGAM"/>
    <property type="match status" value="1"/>
</dbReference>
<dbReference type="InterPro" id="IPR013078">
    <property type="entry name" value="His_Pase_superF_clade-1"/>
</dbReference>
<dbReference type="CDD" id="cd07067">
    <property type="entry name" value="HP_PGM_like"/>
    <property type="match status" value="1"/>
</dbReference>
<dbReference type="Proteomes" id="UP000276254">
    <property type="component" value="Chromosome"/>
</dbReference>
<dbReference type="Gene3D" id="3.40.50.1240">
    <property type="entry name" value="Phosphoglycerate mutase-like"/>
    <property type="match status" value="1"/>
</dbReference>
<gene>
    <name evidence="2" type="ORF">D3Y57_13070</name>
</gene>
<feature type="binding site" evidence="1">
    <location>
        <position position="58"/>
    </location>
    <ligand>
        <name>substrate</name>
    </ligand>
</feature>
<keyword evidence="3" id="KW-1185">Reference proteome</keyword>
<dbReference type="EMBL" id="CP032829">
    <property type="protein sequence ID" value="AYJ86720.1"/>
    <property type="molecule type" value="Genomic_DNA"/>
</dbReference>
<sequence>MKTLTLLRHAKSGWDDPVARDFDRGLNDRGKRGAKLVGEHMRKLGLVFDAVVSSPAVRCVDTLDGIWEGYGTVLHPVWDRRVYLASGATLLDVVHEFPDVDHVLMCGHNPGLEDLILMLVPDGPDNPFRDEVEEKLPTASVAELQIDVTHWADVKANSAKFSQLVRPRDLSIDLGPASR</sequence>
<dbReference type="PANTHER" id="PTHR47623">
    <property type="entry name" value="OS09G0287300 PROTEIN"/>
    <property type="match status" value="1"/>
</dbReference>
<reference evidence="2 3" key="1">
    <citation type="submission" date="2018-09" db="EMBL/GenBank/DDBJ databases">
        <title>Sphingomonas peninsula sp. nov., isolated from fildes peninsula, Antarctic soil.</title>
        <authorList>
            <person name="Yingchao G."/>
        </authorList>
    </citation>
    <scope>NUCLEOTIDE SEQUENCE [LARGE SCALE GENOMIC DNA]</scope>
    <source>
        <strain evidence="2 3">YZ-8</strain>
    </source>
</reference>
<dbReference type="RefSeq" id="WP_121153343.1">
    <property type="nucleotide sequence ID" value="NZ_CP032829.1"/>
</dbReference>
<proteinExistence type="predicted"/>
<accession>A0A494TC39</accession>
<dbReference type="AlphaFoldDB" id="A0A494TC39"/>
<evidence type="ECO:0000256" key="1">
    <source>
        <dbReference type="PIRSR" id="PIRSR613078-2"/>
    </source>
</evidence>
<dbReference type="OrthoDB" id="9810154at2"/>
<evidence type="ECO:0000313" key="2">
    <source>
        <dbReference type="EMBL" id="AYJ86720.1"/>
    </source>
</evidence>
<dbReference type="SUPFAM" id="SSF53254">
    <property type="entry name" value="Phosphoglycerate mutase-like"/>
    <property type="match status" value="1"/>
</dbReference>
<name>A0A494TC39_SPHPE</name>